<protein>
    <recommendedName>
        <fullName evidence="5">Polysaccharide chain length determinant protein, PEP-CTERM locus subfamily</fullName>
    </recommendedName>
</protein>
<dbReference type="Proteomes" id="UP000706333">
    <property type="component" value="Unassembled WGS sequence"/>
</dbReference>
<keyword evidence="2" id="KW-0812">Transmembrane</keyword>
<comment type="caution">
    <text evidence="3">The sequence shown here is derived from an EMBL/GenBank/DDBJ whole genome shotgun (WGS) entry which is preliminary data.</text>
</comment>
<organism evidence="3 4">
    <name type="scientific">Rhodobaculum claviforme</name>
    <dbReference type="NCBI Taxonomy" id="1549854"/>
    <lineage>
        <taxon>Bacteria</taxon>
        <taxon>Pseudomonadati</taxon>
        <taxon>Pseudomonadota</taxon>
        <taxon>Alphaproteobacteria</taxon>
        <taxon>Rhodobacterales</taxon>
        <taxon>Paracoccaceae</taxon>
        <taxon>Rhodobaculum</taxon>
    </lineage>
</organism>
<keyword evidence="4" id="KW-1185">Reference proteome</keyword>
<feature type="transmembrane region" description="Helical" evidence="2">
    <location>
        <begin position="463"/>
        <end position="483"/>
    </location>
</feature>
<feature type="transmembrane region" description="Helical" evidence="2">
    <location>
        <begin position="12"/>
        <end position="34"/>
    </location>
</feature>
<keyword evidence="2" id="KW-1133">Transmembrane helix</keyword>
<gene>
    <name evidence="3" type="ORF">CCR87_05500</name>
</gene>
<dbReference type="EMBL" id="NHSD01000169">
    <property type="protein sequence ID" value="MBK5926808.1"/>
    <property type="molecule type" value="Genomic_DNA"/>
</dbReference>
<evidence type="ECO:0000256" key="2">
    <source>
        <dbReference type="SAM" id="Phobius"/>
    </source>
</evidence>
<keyword evidence="2" id="KW-0472">Membrane</keyword>
<keyword evidence="1" id="KW-0175">Coiled coil</keyword>
<proteinExistence type="predicted"/>
<reference evidence="3" key="1">
    <citation type="submission" date="2017-05" db="EMBL/GenBank/DDBJ databases">
        <authorList>
            <person name="Imhoff J.F."/>
            <person name="Rahn T."/>
            <person name="Kuenzel S."/>
            <person name="Neulinger S.C."/>
        </authorList>
    </citation>
    <scope>NUCLEOTIDE SEQUENCE</scope>
    <source>
        <strain evidence="3">LMG 28126</strain>
    </source>
</reference>
<evidence type="ECO:0000256" key="1">
    <source>
        <dbReference type="SAM" id="Coils"/>
    </source>
</evidence>
<reference evidence="3" key="2">
    <citation type="journal article" date="2020" name="Microorganisms">
        <title>Osmotic Adaptation and Compatible Solute Biosynthesis of Phototrophic Bacteria as Revealed from Genome Analyses.</title>
        <authorList>
            <person name="Imhoff J.F."/>
            <person name="Rahn T."/>
            <person name="Kunzel S."/>
            <person name="Keller A."/>
            <person name="Neulinger S.C."/>
        </authorList>
    </citation>
    <scope>NUCLEOTIDE SEQUENCE</scope>
    <source>
        <strain evidence="3">LMG 28126</strain>
    </source>
</reference>
<accession>A0A934TKQ0</accession>
<evidence type="ECO:0000313" key="4">
    <source>
        <dbReference type="Proteomes" id="UP000706333"/>
    </source>
</evidence>
<dbReference type="PANTHER" id="PTHR32309:SF31">
    <property type="entry name" value="CAPSULAR EXOPOLYSACCHARIDE FAMILY"/>
    <property type="match status" value="1"/>
</dbReference>
<evidence type="ECO:0000313" key="3">
    <source>
        <dbReference type="EMBL" id="MBK5926808.1"/>
    </source>
</evidence>
<sequence>MTLDYKFLIQLFLRKLHILVLVAMPVVAGSVWLATSLPSRFQAEAQLLVESPQVPADLAASTLRATPGEVLGQIRQRVLARDNMLDMSREFSLHAGRNLSPDDIVADMRRRITITTIRGNTGTMRVAFEAGRPAVAAAVANNLVDQILRENVALRTAATTQTLAFFDEEMERLTDELERQTARILAYREANRDALPDSLNFRRTRQTAQQERLLQIDRELTSLRDRRDRMVTTFERTGAFAGSEANATDEQRELQALRRELSRATIIFTEDNPRLRTLRAQVAALEEIVAEQMGGDGDGTASLFDLQVADIDAQIDFLASQRQLIEEELEALATSIDATAATASELATLERDYANLQEQYNSAVGRRAQARIGERIEAQARGHRITVLEQAVAPGSPNKPNRTGIAIAGAGGGVALGALIVGLLILSNRAILRPVEITQGLGMAPFGTVPLFRSRREILVRRGLVILAAVLLLVAVPGALWWLDQNYLPLDIIIARITEVTGLGRVMDMMRDATG</sequence>
<name>A0A934TKQ0_9RHOB</name>
<feature type="coiled-coil region" evidence="1">
    <location>
        <begin position="163"/>
        <end position="190"/>
    </location>
</feature>
<dbReference type="AlphaFoldDB" id="A0A934TKQ0"/>
<feature type="coiled-coil region" evidence="1">
    <location>
        <begin position="240"/>
        <end position="267"/>
    </location>
</feature>
<dbReference type="PANTHER" id="PTHR32309">
    <property type="entry name" value="TYROSINE-PROTEIN KINASE"/>
    <property type="match status" value="1"/>
</dbReference>
<evidence type="ECO:0008006" key="5">
    <source>
        <dbReference type="Google" id="ProtNLM"/>
    </source>
</evidence>
<feature type="transmembrane region" description="Helical" evidence="2">
    <location>
        <begin position="405"/>
        <end position="426"/>
    </location>
</feature>
<dbReference type="InterPro" id="IPR050445">
    <property type="entry name" value="Bact_polysacc_biosynth/exp"/>
</dbReference>
<feature type="coiled-coil region" evidence="1">
    <location>
        <begin position="339"/>
        <end position="366"/>
    </location>
</feature>
<dbReference type="RefSeq" id="WP_201156576.1">
    <property type="nucleotide sequence ID" value="NZ_NHSD01000169.1"/>
</dbReference>